<dbReference type="PANTHER" id="PTHR31302">
    <property type="entry name" value="TRANSMEMBRANE PROTEIN WITH METALLOPHOSPHOESTERASE DOMAIN-RELATED"/>
    <property type="match status" value="1"/>
</dbReference>
<evidence type="ECO:0000259" key="3">
    <source>
        <dbReference type="Pfam" id="PF00149"/>
    </source>
</evidence>
<dbReference type="SUPFAM" id="SSF56300">
    <property type="entry name" value="Metallo-dependent phosphatases"/>
    <property type="match status" value="1"/>
</dbReference>
<keyword evidence="1" id="KW-0479">Metal-binding</keyword>
<dbReference type="PANTHER" id="PTHR31302:SF31">
    <property type="entry name" value="PHOSPHODIESTERASE YAEI"/>
    <property type="match status" value="1"/>
</dbReference>
<dbReference type="Gene3D" id="3.60.21.10">
    <property type="match status" value="1"/>
</dbReference>
<dbReference type="Proteomes" id="UP000594468">
    <property type="component" value="Chromosome"/>
</dbReference>
<feature type="domain" description="Calcineurin-like phosphoesterase" evidence="3">
    <location>
        <begin position="56"/>
        <end position="219"/>
    </location>
</feature>
<sequence length="282" mass="30774">MRQFATNLALGLPGLSIPILGAALSAYAIGIEPRNIAYTDTDLRLPHLDPVFSGYRLIQISDIHMDTWTGSYMLPGIIQKINAYEPDAVVITGDFANSHLAESVPGLVDALSQLRAKDGVFAIAGNHDHWSGIEHYQAILEQSNIIDMRNAVHTIERDGVPLHIAGLDDCHVLKHDLKAVMAQMPQDGCAIILVHEPDYADEVVKTGRFDLQLSGHTHGGQIVLPVIGAPTLPPLGKKYPSGMYWVGDMQLYTNRGLGTGTPPVRFNCPPEVSIFNLYPQRS</sequence>
<proteinExistence type="predicted"/>
<dbReference type="CDD" id="cd07385">
    <property type="entry name" value="MPP_YkuE_C"/>
    <property type="match status" value="1"/>
</dbReference>
<protein>
    <submittedName>
        <fullName evidence="4">Metallophosphoesterase</fullName>
    </submittedName>
</protein>
<dbReference type="GO" id="GO:0009245">
    <property type="term" value="P:lipid A biosynthetic process"/>
    <property type="evidence" value="ECO:0007669"/>
    <property type="project" value="TreeGrafter"/>
</dbReference>
<organism evidence="4 5">
    <name type="scientific">Phototrophicus methaneseepsis</name>
    <dbReference type="NCBI Taxonomy" id="2710758"/>
    <lineage>
        <taxon>Bacteria</taxon>
        <taxon>Bacillati</taxon>
        <taxon>Chloroflexota</taxon>
        <taxon>Candidatus Thermofontia</taxon>
        <taxon>Phototrophicales</taxon>
        <taxon>Phototrophicaceae</taxon>
        <taxon>Phototrophicus</taxon>
    </lineage>
</organism>
<evidence type="ECO:0000313" key="5">
    <source>
        <dbReference type="Proteomes" id="UP000594468"/>
    </source>
</evidence>
<dbReference type="InterPro" id="IPR029052">
    <property type="entry name" value="Metallo-depent_PP-like"/>
</dbReference>
<accession>A0A7S8E8Q4</accession>
<evidence type="ECO:0000256" key="2">
    <source>
        <dbReference type="ARBA" id="ARBA00022801"/>
    </source>
</evidence>
<dbReference type="InterPro" id="IPR051158">
    <property type="entry name" value="Metallophosphoesterase_sf"/>
</dbReference>
<dbReference type="Pfam" id="PF00149">
    <property type="entry name" value="Metallophos"/>
    <property type="match status" value="1"/>
</dbReference>
<dbReference type="GO" id="GO:0016020">
    <property type="term" value="C:membrane"/>
    <property type="evidence" value="ECO:0007669"/>
    <property type="project" value="GOC"/>
</dbReference>
<evidence type="ECO:0000256" key="1">
    <source>
        <dbReference type="ARBA" id="ARBA00022723"/>
    </source>
</evidence>
<reference evidence="4 5" key="1">
    <citation type="submission" date="2020-02" db="EMBL/GenBank/DDBJ databases">
        <authorList>
            <person name="Zheng R.K."/>
            <person name="Sun C.M."/>
        </authorList>
    </citation>
    <scope>NUCLEOTIDE SEQUENCE [LARGE SCALE GENOMIC DNA]</scope>
    <source>
        <strain evidence="5">rifampicinis</strain>
    </source>
</reference>
<dbReference type="KEGG" id="pmet:G4Y79_22550"/>
<dbReference type="InterPro" id="IPR004843">
    <property type="entry name" value="Calcineurin-like_PHP"/>
</dbReference>
<dbReference type="GO" id="GO:0008758">
    <property type="term" value="F:UDP-2,3-diacylglucosamine hydrolase activity"/>
    <property type="evidence" value="ECO:0007669"/>
    <property type="project" value="TreeGrafter"/>
</dbReference>
<dbReference type="EMBL" id="CP062983">
    <property type="protein sequence ID" value="QPC82432.1"/>
    <property type="molecule type" value="Genomic_DNA"/>
</dbReference>
<name>A0A7S8E8Q4_9CHLR</name>
<keyword evidence="5" id="KW-1185">Reference proteome</keyword>
<gene>
    <name evidence="4" type="ORF">G4Y79_22550</name>
</gene>
<keyword evidence="2" id="KW-0378">Hydrolase</keyword>
<dbReference type="AlphaFoldDB" id="A0A7S8E8Q4"/>
<dbReference type="RefSeq" id="WP_195170501.1">
    <property type="nucleotide sequence ID" value="NZ_CP062983.1"/>
</dbReference>
<evidence type="ECO:0000313" key="4">
    <source>
        <dbReference type="EMBL" id="QPC82432.1"/>
    </source>
</evidence>
<dbReference type="GO" id="GO:0046872">
    <property type="term" value="F:metal ion binding"/>
    <property type="evidence" value="ECO:0007669"/>
    <property type="project" value="UniProtKB-KW"/>
</dbReference>